<evidence type="ECO:0000313" key="2">
    <source>
        <dbReference type="Proteomes" id="UP001165678"/>
    </source>
</evidence>
<gene>
    <name evidence="1" type="ORF">OQ287_12525</name>
</gene>
<comment type="caution">
    <text evidence="1">The sequence shown here is derived from an EMBL/GenBank/DDBJ whole genome shotgun (WGS) entry which is preliminary data.</text>
</comment>
<organism evidence="1 2">
    <name type="scientific">Larsenimonas rhizosphaerae</name>
    <dbReference type="NCBI Taxonomy" id="2944682"/>
    <lineage>
        <taxon>Bacteria</taxon>
        <taxon>Pseudomonadati</taxon>
        <taxon>Pseudomonadota</taxon>
        <taxon>Gammaproteobacteria</taxon>
        <taxon>Oceanospirillales</taxon>
        <taxon>Halomonadaceae</taxon>
        <taxon>Larsenimonas</taxon>
    </lineage>
</organism>
<name>A0AA41ZGY6_9GAMM</name>
<reference evidence="1" key="1">
    <citation type="submission" date="2022-11" db="EMBL/GenBank/DDBJ databases">
        <title>Larsenimonas rhizosphaerae sp. nov., isolated from a tidal mudflat.</title>
        <authorList>
            <person name="Lee S.D."/>
            <person name="Kim I.S."/>
        </authorList>
    </citation>
    <scope>NUCLEOTIDE SEQUENCE</scope>
    <source>
        <strain evidence="1">GH2-1</strain>
    </source>
</reference>
<dbReference type="Proteomes" id="UP001165678">
    <property type="component" value="Unassembled WGS sequence"/>
</dbReference>
<keyword evidence="2" id="KW-1185">Reference proteome</keyword>
<evidence type="ECO:0000313" key="1">
    <source>
        <dbReference type="EMBL" id="MCX2525069.1"/>
    </source>
</evidence>
<proteinExistence type="predicted"/>
<accession>A0AA41ZGY6</accession>
<dbReference type="AlphaFoldDB" id="A0AA41ZGY6"/>
<dbReference type="EMBL" id="JAPIVE010000003">
    <property type="protein sequence ID" value="MCX2525069.1"/>
    <property type="molecule type" value="Genomic_DNA"/>
</dbReference>
<protein>
    <submittedName>
        <fullName evidence="1">Uncharacterized protein</fullName>
    </submittedName>
</protein>
<dbReference type="RefSeq" id="WP_250938792.1">
    <property type="nucleotide sequence ID" value="NZ_JAMLJK010000003.1"/>
</dbReference>
<sequence length="144" mass="16238">MTVEQDPGFYRLAMQGLSHLVGHWLLIGDADADRLAVILADTARLTKLGQPTDNPSGHQLTSWAQGEQPPMWVARASLFLLVQMPRRPAPQTPEEAAAWAYVWLRLRDHESRDAALKALPSHVQESLKDTMDRAWLDLHSQRLI</sequence>